<dbReference type="InterPro" id="IPR031325">
    <property type="entry name" value="RHS_repeat"/>
</dbReference>
<dbReference type="EMBL" id="CP036298">
    <property type="protein sequence ID" value="QDV25748.1"/>
    <property type="molecule type" value="Genomic_DNA"/>
</dbReference>
<dbReference type="KEGG" id="ahel:Q31a_40750"/>
<dbReference type="GO" id="GO:0016787">
    <property type="term" value="F:hydrolase activity"/>
    <property type="evidence" value="ECO:0007669"/>
    <property type="project" value="UniProtKB-KW"/>
</dbReference>
<evidence type="ECO:0000259" key="2">
    <source>
        <dbReference type="Pfam" id="PF25023"/>
    </source>
</evidence>
<dbReference type="InterPro" id="IPR006530">
    <property type="entry name" value="YD"/>
</dbReference>
<feature type="domain" description="Teneurin-like YD-shell" evidence="2">
    <location>
        <begin position="92"/>
        <end position="405"/>
    </location>
</feature>
<evidence type="ECO:0000313" key="3">
    <source>
        <dbReference type="EMBL" id="QDV25748.1"/>
    </source>
</evidence>
<dbReference type="Pfam" id="PF05593">
    <property type="entry name" value="RHS_repeat"/>
    <property type="match status" value="1"/>
</dbReference>
<organism evidence="3 4">
    <name type="scientific">Aureliella helgolandensis</name>
    <dbReference type="NCBI Taxonomy" id="2527968"/>
    <lineage>
        <taxon>Bacteria</taxon>
        <taxon>Pseudomonadati</taxon>
        <taxon>Planctomycetota</taxon>
        <taxon>Planctomycetia</taxon>
        <taxon>Pirellulales</taxon>
        <taxon>Pirellulaceae</taxon>
        <taxon>Aureliella</taxon>
    </lineage>
</organism>
<keyword evidence="4" id="KW-1185">Reference proteome</keyword>
<dbReference type="InterPro" id="IPR022385">
    <property type="entry name" value="Rhs_assc_core"/>
</dbReference>
<dbReference type="EC" id="3.1.-.-" evidence="3"/>
<dbReference type="NCBIfam" id="TIGR01643">
    <property type="entry name" value="YD_repeat_2x"/>
    <property type="match status" value="2"/>
</dbReference>
<sequence>MLDDRGEVSLEYDAFNRIIKRVEPTGVAISYTYDDFGNVASVTTPSGTRQFTYNTNRQVITSVDVAGGATTYSCDSAGRLESMELPNGVRETYSYRDDGQLLSQRVLRGEEQVFGVTFEYDHHARIIGETYLDGNSTVYEYSENGYLIRETYRDPAGGQREISYQYDAVGNRLERDDSVTGLVRYQYDSNDQLVSKIEGADRYDYEYDRSGNLQSISRNGSPFISYEWSSAGRLLETHKVIEGVEQVEQYLYDPQGIRVGTIRNGETQYLLMDSNGGLSEVTDIYDSHGHVVESVSQGAGVRYSKTDADEIYSLQDIRGSISLRFDAAGNLVEHAKYDAFGRGLESNDNSGFLGEWTDGLSELVYLRARYYDSDDGRFVSVDPWMGVADLPITQHNYAYAGNDPINQDDPTGMSTLSEQLATLTIKNRLFQVGILQGLVGVISVALNSSIKWSGPVKQLGVGDYNLSKSNFESQPIGGQIGSVTVLAAYREVGASVSLLEALTKRAKAAKEKRLEENLLLSKALFGKKSKSYNSARSDLKNARSEGTYKSPEQLLGISIGDADIYTPAWMGHTGYSMTGAYLGGGLSAGVSLTGGNVDGIGAGAGGSVAIAAAVYGFGVGFSYKDTSKGVSLTETQNGAWLPDLHAGFSVSVGVSIPSYTEYRDAPK</sequence>
<dbReference type="AlphaFoldDB" id="A0A518GAW8"/>
<accession>A0A518GAW8</accession>
<dbReference type="NCBIfam" id="TIGR03696">
    <property type="entry name" value="Rhs_assc_core"/>
    <property type="match status" value="1"/>
</dbReference>
<dbReference type="PANTHER" id="PTHR32305:SF15">
    <property type="entry name" value="PROTEIN RHSA-RELATED"/>
    <property type="match status" value="1"/>
</dbReference>
<evidence type="ECO:0000256" key="1">
    <source>
        <dbReference type="ARBA" id="ARBA00022737"/>
    </source>
</evidence>
<dbReference type="Proteomes" id="UP000318017">
    <property type="component" value="Chromosome"/>
</dbReference>
<proteinExistence type="predicted"/>
<reference evidence="3 4" key="1">
    <citation type="submission" date="2019-02" db="EMBL/GenBank/DDBJ databases">
        <title>Deep-cultivation of Planctomycetes and their phenomic and genomic characterization uncovers novel biology.</title>
        <authorList>
            <person name="Wiegand S."/>
            <person name="Jogler M."/>
            <person name="Boedeker C."/>
            <person name="Pinto D."/>
            <person name="Vollmers J."/>
            <person name="Rivas-Marin E."/>
            <person name="Kohn T."/>
            <person name="Peeters S.H."/>
            <person name="Heuer A."/>
            <person name="Rast P."/>
            <person name="Oberbeckmann S."/>
            <person name="Bunk B."/>
            <person name="Jeske O."/>
            <person name="Meyerdierks A."/>
            <person name="Storesund J.E."/>
            <person name="Kallscheuer N."/>
            <person name="Luecker S."/>
            <person name="Lage O.M."/>
            <person name="Pohl T."/>
            <person name="Merkel B.J."/>
            <person name="Hornburger P."/>
            <person name="Mueller R.-W."/>
            <person name="Bruemmer F."/>
            <person name="Labrenz M."/>
            <person name="Spormann A.M."/>
            <person name="Op den Camp H."/>
            <person name="Overmann J."/>
            <person name="Amann R."/>
            <person name="Jetten M.S.M."/>
            <person name="Mascher T."/>
            <person name="Medema M.H."/>
            <person name="Devos D.P."/>
            <person name="Kaster A.-K."/>
            <person name="Ovreas L."/>
            <person name="Rohde M."/>
            <person name="Galperin M.Y."/>
            <person name="Jogler C."/>
        </authorList>
    </citation>
    <scope>NUCLEOTIDE SEQUENCE [LARGE SCALE GENOMIC DNA]</scope>
    <source>
        <strain evidence="3 4">Q31a</strain>
    </source>
</reference>
<gene>
    <name evidence="3" type="primary">wapA_2</name>
    <name evidence="3" type="ORF">Q31a_40750</name>
</gene>
<dbReference type="InterPro" id="IPR050708">
    <property type="entry name" value="T6SS_VgrG/RHS"/>
</dbReference>
<evidence type="ECO:0000313" key="4">
    <source>
        <dbReference type="Proteomes" id="UP000318017"/>
    </source>
</evidence>
<dbReference type="Pfam" id="PF25023">
    <property type="entry name" value="TEN_YD-shell"/>
    <property type="match status" value="1"/>
</dbReference>
<keyword evidence="3" id="KW-0378">Hydrolase</keyword>
<keyword evidence="1" id="KW-0677">Repeat</keyword>
<dbReference type="PANTHER" id="PTHR32305">
    <property type="match status" value="1"/>
</dbReference>
<name>A0A518GAW8_9BACT</name>
<dbReference type="InterPro" id="IPR056823">
    <property type="entry name" value="TEN-like_YD-shell"/>
</dbReference>
<protein>
    <submittedName>
        <fullName evidence="3">tRNA(Glu)-specific nuclease WapA</fullName>
        <ecNumber evidence="3">3.1.-.-</ecNumber>
    </submittedName>
</protein>
<dbReference type="Gene3D" id="2.180.10.10">
    <property type="entry name" value="RHS repeat-associated core"/>
    <property type="match status" value="2"/>
</dbReference>